<comment type="caution">
    <text evidence="6">The sequence shown here is derived from an EMBL/GenBank/DDBJ whole genome shotgun (WGS) entry which is preliminary data.</text>
</comment>
<proteinExistence type="inferred from homology"/>
<dbReference type="Gene3D" id="3.30.497.10">
    <property type="entry name" value="Antithrombin, subunit I, domain 2"/>
    <property type="match status" value="1"/>
</dbReference>
<evidence type="ECO:0000313" key="6">
    <source>
        <dbReference type="EMBL" id="KAK2856517.1"/>
    </source>
</evidence>
<dbReference type="InterPro" id="IPR036186">
    <property type="entry name" value="Serpin_sf"/>
</dbReference>
<evidence type="ECO:0000313" key="7">
    <source>
        <dbReference type="Proteomes" id="UP001187415"/>
    </source>
</evidence>
<keyword evidence="2" id="KW-0732">Signal</keyword>
<keyword evidence="3" id="KW-0325">Glycoprotein</keyword>
<dbReference type="SMART" id="SM00093">
    <property type="entry name" value="SERPIN"/>
    <property type="match status" value="1"/>
</dbReference>
<accession>A0AA88NDG4</accession>
<dbReference type="GO" id="GO:0005615">
    <property type="term" value="C:extracellular space"/>
    <property type="evidence" value="ECO:0007669"/>
    <property type="project" value="InterPro"/>
</dbReference>
<gene>
    <name evidence="6" type="ORF">Q5P01_005252</name>
</gene>
<dbReference type="Gene3D" id="2.30.39.10">
    <property type="entry name" value="Alpha-1-antitrypsin, domain 1"/>
    <property type="match status" value="1"/>
</dbReference>
<evidence type="ECO:0000256" key="4">
    <source>
        <dbReference type="RuleBase" id="RU000411"/>
    </source>
</evidence>
<dbReference type="InterPro" id="IPR023796">
    <property type="entry name" value="Serpin_dom"/>
</dbReference>
<dbReference type="InterPro" id="IPR000215">
    <property type="entry name" value="Serpin_fam"/>
</dbReference>
<dbReference type="Pfam" id="PF00079">
    <property type="entry name" value="Serpin"/>
    <property type="match status" value="1"/>
</dbReference>
<dbReference type="PANTHER" id="PTHR11461:SF363">
    <property type="entry name" value="SERINE (OR CYSTEINE) PROTEINASE INHIBITOR, CLADE A (ALPHA-1 ANTIPROTEINASE, ANTITRYPSIN), MEMBER 1, LIKE PRECURSOR-RELATED"/>
    <property type="match status" value="1"/>
</dbReference>
<name>A0AA88NDG4_CHASR</name>
<protein>
    <recommendedName>
        <fullName evidence="5">Serpin domain-containing protein</fullName>
    </recommendedName>
</protein>
<dbReference type="PANTHER" id="PTHR11461">
    <property type="entry name" value="SERINE PROTEASE INHIBITOR, SERPIN"/>
    <property type="match status" value="1"/>
</dbReference>
<dbReference type="FunFam" id="2.30.39.10:FF:000003">
    <property type="entry name" value="alpha-1-antitrypsin isoform X1"/>
    <property type="match status" value="1"/>
</dbReference>
<dbReference type="Gene3D" id="2.10.310.10">
    <property type="entry name" value="Serpins superfamily"/>
    <property type="match status" value="1"/>
</dbReference>
<reference evidence="6" key="1">
    <citation type="submission" date="2023-07" db="EMBL/GenBank/DDBJ databases">
        <title>Chromosome-level Genome Assembly of Striped Snakehead (Channa striata).</title>
        <authorList>
            <person name="Liu H."/>
        </authorList>
    </citation>
    <scope>NUCLEOTIDE SEQUENCE</scope>
    <source>
        <strain evidence="6">Gz</strain>
        <tissue evidence="6">Muscle</tissue>
    </source>
</reference>
<organism evidence="6 7">
    <name type="scientific">Channa striata</name>
    <name type="common">Snakehead murrel</name>
    <name type="synonym">Ophicephalus striatus</name>
    <dbReference type="NCBI Taxonomy" id="64152"/>
    <lineage>
        <taxon>Eukaryota</taxon>
        <taxon>Metazoa</taxon>
        <taxon>Chordata</taxon>
        <taxon>Craniata</taxon>
        <taxon>Vertebrata</taxon>
        <taxon>Euteleostomi</taxon>
        <taxon>Actinopterygii</taxon>
        <taxon>Neopterygii</taxon>
        <taxon>Teleostei</taxon>
        <taxon>Neoteleostei</taxon>
        <taxon>Acanthomorphata</taxon>
        <taxon>Anabantaria</taxon>
        <taxon>Anabantiformes</taxon>
        <taxon>Channoidei</taxon>
        <taxon>Channidae</taxon>
        <taxon>Channa</taxon>
    </lineage>
</organism>
<evidence type="ECO:0000256" key="2">
    <source>
        <dbReference type="ARBA" id="ARBA00022729"/>
    </source>
</evidence>
<dbReference type="InterPro" id="IPR042178">
    <property type="entry name" value="Serpin_sf_1"/>
</dbReference>
<dbReference type="InterPro" id="IPR042185">
    <property type="entry name" value="Serpin_sf_2"/>
</dbReference>
<keyword evidence="7" id="KW-1185">Reference proteome</keyword>
<sequence>MTQYSELGYWSSEAAAKRTRTAVKMMPGTFAICALTSVLLSVTWAEDLRPHHHPHHQHHPDHHEEQLIWDKLHYPNANFAIALYKRLNAEAAAGKNIFFSPLGISNALSVLSAGASGETHRQLFSTLGYSTLNQTQVNKAYEHFLHTLGHGHENEQVNVGNAVALRSGFKPERQYLSVVRHYFLSDIFEVDLSKLDEAAAEINKFIANKTQNKIEDAVKDLDSDMRMMLINYVYFKGEWGTPFSPRMTHKADFHVNATTTVQVDMMTNEDVYDIYRDTENHTTVVQLPYKGNTFMMIVLPDEDKMEEVEGYISRDYVRHWHKSVKGSCVNLSLPKFSISADYSLDNTLKEMGIIDAFEDRADFSGLSEAEDLKVTTVSHQAVLNVDESGTEAAAATTVQISVKSACFSEPIKVTRPFFAFIVEKPTRTLLFMAKINNPTAA</sequence>
<evidence type="ECO:0000256" key="1">
    <source>
        <dbReference type="ARBA" id="ARBA00009500"/>
    </source>
</evidence>
<dbReference type="FunFam" id="3.30.497.10:FF:000001">
    <property type="entry name" value="Serine protease inhibitor"/>
    <property type="match status" value="1"/>
</dbReference>
<dbReference type="EMBL" id="JAUPFM010000003">
    <property type="protein sequence ID" value="KAK2856517.1"/>
    <property type="molecule type" value="Genomic_DNA"/>
</dbReference>
<comment type="similarity">
    <text evidence="1 4">Belongs to the serpin family.</text>
</comment>
<evidence type="ECO:0000256" key="3">
    <source>
        <dbReference type="ARBA" id="ARBA00023180"/>
    </source>
</evidence>
<dbReference type="AlphaFoldDB" id="A0AA88NDG4"/>
<dbReference type="GO" id="GO:0004867">
    <property type="term" value="F:serine-type endopeptidase inhibitor activity"/>
    <property type="evidence" value="ECO:0007669"/>
    <property type="project" value="InterPro"/>
</dbReference>
<evidence type="ECO:0000259" key="5">
    <source>
        <dbReference type="SMART" id="SM00093"/>
    </source>
</evidence>
<dbReference type="SUPFAM" id="SSF56574">
    <property type="entry name" value="Serpins"/>
    <property type="match status" value="1"/>
</dbReference>
<dbReference type="Proteomes" id="UP001187415">
    <property type="component" value="Unassembled WGS sequence"/>
</dbReference>
<feature type="domain" description="Serpin" evidence="5">
    <location>
        <begin position="81"/>
        <end position="438"/>
    </location>
</feature>